<dbReference type="Proteomes" id="UP000494329">
    <property type="component" value="Unassembled WGS sequence"/>
</dbReference>
<sequence>MSVRNLKGSSLFALLIFSFLMLSVFSQGKKPNSSRSGIGSIHGTRFVIPSEYQFFPVEYEGDEIWGRPPKRHIPGPDIPIRAFSILLQYPDFSPVNRENRRSWSGRKGSFTRENEWIDVQVEPVKELGSDVPAWFKRFIANRMDAEISWRPKHDWYFERQFELVYGLVKEKKVGPDYSKISVSNVEVFYDKERSGTYISCGAGAGGMKFCEQEFIIPELGVIASVHYAKNDLENWKIIQDEVTRIVLSFRVKQ</sequence>
<proteinExistence type="predicted"/>
<gene>
    <name evidence="1" type="ORF">LMG29739_01554</name>
</gene>
<keyword evidence="2" id="KW-1185">Reference proteome</keyword>
<accession>A0A6J5DFI4</accession>
<reference evidence="1 2" key="1">
    <citation type="submission" date="2020-04" db="EMBL/GenBank/DDBJ databases">
        <authorList>
            <person name="De Canck E."/>
        </authorList>
    </citation>
    <scope>NUCLEOTIDE SEQUENCE [LARGE SCALE GENOMIC DNA]</scope>
    <source>
        <strain evidence="1 2">LMG 29739</strain>
    </source>
</reference>
<evidence type="ECO:0000313" key="2">
    <source>
        <dbReference type="Proteomes" id="UP000494329"/>
    </source>
</evidence>
<dbReference type="CDD" id="cd20897">
    <property type="entry name" value="Smlt3025-like"/>
    <property type="match status" value="1"/>
</dbReference>
<dbReference type="RefSeq" id="WP_175110300.1">
    <property type="nucleotide sequence ID" value="NZ_CADIKF010000009.1"/>
</dbReference>
<name>A0A6J5DFI4_9BURK</name>
<dbReference type="InterPro" id="IPR049732">
    <property type="entry name" value="Smlt3025-like"/>
</dbReference>
<protein>
    <submittedName>
        <fullName evidence="1">Uncharacterized protein</fullName>
    </submittedName>
</protein>
<dbReference type="AlphaFoldDB" id="A0A6J5DFI4"/>
<evidence type="ECO:0000313" key="1">
    <source>
        <dbReference type="EMBL" id="CAB3752663.1"/>
    </source>
</evidence>
<dbReference type="EMBL" id="CADIKF010000009">
    <property type="protein sequence ID" value="CAB3752663.1"/>
    <property type="molecule type" value="Genomic_DNA"/>
</dbReference>
<organism evidence="1 2">
    <name type="scientific">Paraburkholderia solisilvae</name>
    <dbReference type="NCBI Taxonomy" id="624376"/>
    <lineage>
        <taxon>Bacteria</taxon>
        <taxon>Pseudomonadati</taxon>
        <taxon>Pseudomonadota</taxon>
        <taxon>Betaproteobacteria</taxon>
        <taxon>Burkholderiales</taxon>
        <taxon>Burkholderiaceae</taxon>
        <taxon>Paraburkholderia</taxon>
    </lineage>
</organism>